<dbReference type="InterPro" id="IPR022602">
    <property type="entry name" value="DUF2813"/>
</dbReference>
<dbReference type="InterPro" id="IPR027417">
    <property type="entry name" value="P-loop_NTPase"/>
</dbReference>
<dbReference type="RefSeq" id="WP_346698584.1">
    <property type="nucleotide sequence ID" value="NZ_CAWUZP010000156.1"/>
</dbReference>
<dbReference type="Pfam" id="PF20469">
    <property type="entry name" value="OLD-like_TOPRIM"/>
    <property type="match status" value="1"/>
</dbReference>
<dbReference type="EMBL" id="DYWV01000370">
    <property type="protein sequence ID" value="HJF41409.1"/>
    <property type="molecule type" value="Genomic_DNA"/>
</dbReference>
<sequence>MFLKEVKVQNFRSLKNVDITFDESTILIGENNAGKSTLLDAIKKGLSRTGTRFLFDDYDFFMDSEMSSPKDSDGIKIILIFEERTLDEWEGFISDTFIDALQYLDGEKASILLQTTASYNEVTSDIEVKTVFLNNEFEPIVGKVQNLVNKFITLTPVFYLQALREIKDTFSAKSPLWGRFIKKAAIPQEELSVIQNQIKKLNTDIISNDENLTKLVMELQKIQKVMDFEGNEQDLVSINAMPIKTWDLLSKAQVVLNNGTSSMDFPIEKHGQGTQSVTTILLFKAYINILLKELSSDFAEGILTLEEPEAHLHPQAIRALHKSIEEMECQKIITTHSPYFIQNADIRNIRYIKKENGITVVSGIYDHICFTVDNVTDGLKRVVKAFGDFIQLNEDEKLVTISKPIKKPVANALRGCCIESVKNIDKILSDASMIFNNTELCNLNMYIQRNRGDILFARKWFLYEGQSEDVIIPYFAKMLGKDFDEHGINGIIYRGNGSAGAFIKLAKVLNIGWVLLGDNDEQGRKTKNEVLNCGYEQEDIEEILLLTKNKDFEHELAEVPSILADYEKILGDSITDDMKQLKAEGNLEEYKKKIVSLIQGGKVENAYKLIKVWNQRNFSIDEISDVIKKLIGKV</sequence>
<protein>
    <submittedName>
        <fullName evidence="2">DUF2813 domain-containing protein</fullName>
    </submittedName>
</protein>
<gene>
    <name evidence="2" type="ORF">K8V91_10845</name>
</gene>
<comment type="caution">
    <text evidence="2">The sequence shown here is derived from an EMBL/GenBank/DDBJ whole genome shotgun (WGS) entry which is preliminary data.</text>
</comment>
<dbReference type="Pfam" id="PF11398">
    <property type="entry name" value="DUF2813"/>
    <property type="match status" value="1"/>
</dbReference>
<evidence type="ECO:0000259" key="1">
    <source>
        <dbReference type="Pfam" id="PF20469"/>
    </source>
</evidence>
<organism evidence="2 3">
    <name type="scientific">Thomasclavelia spiroformis</name>
    <dbReference type="NCBI Taxonomy" id="29348"/>
    <lineage>
        <taxon>Bacteria</taxon>
        <taxon>Bacillati</taxon>
        <taxon>Bacillota</taxon>
        <taxon>Erysipelotrichia</taxon>
        <taxon>Erysipelotrichales</taxon>
        <taxon>Coprobacillaceae</taxon>
        <taxon>Thomasclavelia</taxon>
    </lineage>
</organism>
<dbReference type="Gene3D" id="3.40.50.300">
    <property type="entry name" value="P-loop containing nucleotide triphosphate hydrolases"/>
    <property type="match status" value="1"/>
</dbReference>
<proteinExistence type="predicted"/>
<name>A0A921KK86_9FIRM</name>
<reference evidence="2" key="2">
    <citation type="submission" date="2021-09" db="EMBL/GenBank/DDBJ databases">
        <authorList>
            <person name="Gilroy R."/>
        </authorList>
    </citation>
    <scope>NUCLEOTIDE SEQUENCE</scope>
    <source>
        <strain evidence="2">CHK193-16274</strain>
    </source>
</reference>
<evidence type="ECO:0000313" key="3">
    <source>
        <dbReference type="Proteomes" id="UP000749320"/>
    </source>
</evidence>
<dbReference type="InterPro" id="IPR051396">
    <property type="entry name" value="Bact_Antivir_Def_Nuclease"/>
</dbReference>
<dbReference type="CDD" id="cd01026">
    <property type="entry name" value="TOPRIM_OLD"/>
    <property type="match status" value="1"/>
</dbReference>
<accession>A0A921KK86</accession>
<dbReference type="PANTHER" id="PTHR43581">
    <property type="entry name" value="ATP/GTP PHOSPHATASE"/>
    <property type="match status" value="1"/>
</dbReference>
<reference evidence="2" key="1">
    <citation type="journal article" date="2021" name="PeerJ">
        <title>Extensive microbial diversity within the chicken gut microbiome revealed by metagenomics and culture.</title>
        <authorList>
            <person name="Gilroy R."/>
            <person name="Ravi A."/>
            <person name="Getino M."/>
            <person name="Pursley I."/>
            <person name="Horton D.L."/>
            <person name="Alikhan N.F."/>
            <person name="Baker D."/>
            <person name="Gharbi K."/>
            <person name="Hall N."/>
            <person name="Watson M."/>
            <person name="Adriaenssens E.M."/>
            <person name="Foster-Nyarko E."/>
            <person name="Jarju S."/>
            <person name="Secka A."/>
            <person name="Antonio M."/>
            <person name="Oren A."/>
            <person name="Chaudhuri R.R."/>
            <person name="La Ragione R."/>
            <person name="Hildebrand F."/>
            <person name="Pallen M.J."/>
        </authorList>
    </citation>
    <scope>NUCLEOTIDE SEQUENCE</scope>
    <source>
        <strain evidence="2">CHK193-16274</strain>
    </source>
</reference>
<dbReference type="SUPFAM" id="SSF52540">
    <property type="entry name" value="P-loop containing nucleoside triphosphate hydrolases"/>
    <property type="match status" value="1"/>
</dbReference>
<dbReference type="InterPro" id="IPR034139">
    <property type="entry name" value="TOPRIM_OLD"/>
</dbReference>
<dbReference type="AlphaFoldDB" id="A0A921KK86"/>
<feature type="domain" description="OLD protein-like TOPRIM" evidence="1">
    <location>
        <begin position="455"/>
        <end position="520"/>
    </location>
</feature>
<dbReference type="Proteomes" id="UP000749320">
    <property type="component" value="Unassembled WGS sequence"/>
</dbReference>
<evidence type="ECO:0000313" key="2">
    <source>
        <dbReference type="EMBL" id="HJF41409.1"/>
    </source>
</evidence>
<dbReference type="PANTHER" id="PTHR43581:SF4">
    <property type="entry name" value="ATP_GTP PHOSPHATASE"/>
    <property type="match status" value="1"/>
</dbReference>